<gene>
    <name evidence="4" type="ORF">Egran_03610</name>
</gene>
<dbReference type="Gene3D" id="3.10.110.10">
    <property type="entry name" value="Ubiquitin Conjugating Enzyme"/>
    <property type="match status" value="1"/>
</dbReference>
<sequence>MSSCSARTQFENRSRTSSSSTVTSGLRVQVVLFQTKRLAIPVDSSTSFEDLEAEAIRRAARLKINVPDGEYEFRLDSEDGPLAFPTDLLIEVLPTASTDGIFVRWITAGRAVSYRRFEDIPEDTRPISPGTSIRELKSLAIQRVYTHEASVEIELTPGFKVELFLTACALRNTDEDNTTLGDFGCTGTRSNPLNIFIVPITDQFADADAPQHLWPFKTSERGTAAFLTCLKAFMAKSRSKSSTHRRLLRTVFEITHFPPALEALHVLNELNRLEPREVAILATCFNELALRMIPRAYINNDLKQGLQGSRQIFAWVESEFEKAESEADDPESPIVRAITLEELDRNPDSLPREPGKRIQILHIDAAGDAEESSASDHPRCTRFVKARTDEAYHGNVHTIALALWGQYSAIENFHIDFQGNFDNPVIHNRTPRPGHRDFQSLLKMANESSCFKMVPPKRLYSKLANCITLSEDGYVSRFGMSTGDLKSTERKTCLWNVISGVTILDAAPGDEIHTALQLIIPGRKADGTWHLDDWESVKIEEGEDASTPQEAIVICFDVSWSMDEPMGYTWTGAPNDLTKLSEMKQIFSNVINRMLGYQLIRNFVGVVTFSNANRIRTKHELSRVNKQEFHDMVGDLHTEGQTAIWDALMKAKDMLVAFKNEHPETKLRIIALTDGEDNQSNHQPADVCQSLYDSDIVLDSIVIGSDTRYTKDLFKMSKHTGGYAFHPSSRSLLFQIFLLEPFLDISIRPDIVKVPITNYQTSVPKTKDMMTIYDFPSCRRHPLEAGSFLDMRQATPFFASRSSPLIRSASGMTSSLAQDRAPNRPGVRQFFNRPLSMGAASILSDSSGASSGRICLCEITQMANNLPSDMDIYVSESDMSFWKVVLAGPQDTPYAAGAFILTVQINQFFPQLPPTVRFVTPILHPNITKHGRICHQIFTKGWKTSYHVSNVLDEMRNLLLEPMMNDAVDELASFKFWSDKETADEEIRRYVNHFALRPRSELRTEIMSTQGSQTRVVAHT</sequence>
<organism evidence="4 5">
    <name type="scientific">Elaphomyces granulatus</name>
    <dbReference type="NCBI Taxonomy" id="519963"/>
    <lineage>
        <taxon>Eukaryota</taxon>
        <taxon>Fungi</taxon>
        <taxon>Dikarya</taxon>
        <taxon>Ascomycota</taxon>
        <taxon>Pezizomycotina</taxon>
        <taxon>Eurotiomycetes</taxon>
        <taxon>Eurotiomycetidae</taxon>
        <taxon>Eurotiales</taxon>
        <taxon>Elaphomycetaceae</taxon>
        <taxon>Elaphomyces</taxon>
    </lineage>
</organism>
<name>A0A232LXT7_9EURO</name>
<keyword evidence="1" id="KW-0833">Ubl conjugation pathway</keyword>
<dbReference type="Pfam" id="PF00092">
    <property type="entry name" value="VWA"/>
    <property type="match status" value="1"/>
</dbReference>
<dbReference type="InterPro" id="IPR016135">
    <property type="entry name" value="UBQ-conjugating_enzyme/RWD"/>
</dbReference>
<reference evidence="4 5" key="1">
    <citation type="journal article" date="2015" name="Environ. Microbiol.">
        <title>Metagenome sequence of Elaphomyces granulatus from sporocarp tissue reveals Ascomycota ectomycorrhizal fingerprints of genome expansion and a Proteobacteria-rich microbiome.</title>
        <authorList>
            <person name="Quandt C.A."/>
            <person name="Kohler A."/>
            <person name="Hesse C.N."/>
            <person name="Sharpton T.J."/>
            <person name="Martin F."/>
            <person name="Spatafora J.W."/>
        </authorList>
    </citation>
    <scope>NUCLEOTIDE SEQUENCE [LARGE SCALE GENOMIC DNA]</scope>
    <source>
        <strain evidence="4 5">OSC145934</strain>
    </source>
</reference>
<dbReference type="CDD" id="cd00198">
    <property type="entry name" value="vWFA"/>
    <property type="match status" value="1"/>
</dbReference>
<dbReference type="InterPro" id="IPR050113">
    <property type="entry name" value="Ub_conjugating_enzyme"/>
</dbReference>
<evidence type="ECO:0000313" key="5">
    <source>
        <dbReference type="Proteomes" id="UP000243515"/>
    </source>
</evidence>
<dbReference type="SUPFAM" id="SSF53300">
    <property type="entry name" value="vWA-like"/>
    <property type="match status" value="1"/>
</dbReference>
<protein>
    <recommendedName>
        <fullName evidence="6">UBC core domain-containing protein</fullName>
    </recommendedName>
</protein>
<accession>A0A232LXT7</accession>
<dbReference type="Gene3D" id="3.40.50.410">
    <property type="entry name" value="von Willebrand factor, type A domain"/>
    <property type="match status" value="1"/>
</dbReference>
<keyword evidence="5" id="KW-1185">Reference proteome</keyword>
<evidence type="ECO:0008006" key="6">
    <source>
        <dbReference type="Google" id="ProtNLM"/>
    </source>
</evidence>
<dbReference type="InterPro" id="IPR036465">
    <property type="entry name" value="vWFA_dom_sf"/>
</dbReference>
<dbReference type="SUPFAM" id="SSF54495">
    <property type="entry name" value="UBC-like"/>
    <property type="match status" value="1"/>
</dbReference>
<evidence type="ECO:0000256" key="1">
    <source>
        <dbReference type="ARBA" id="ARBA00022786"/>
    </source>
</evidence>
<dbReference type="OrthoDB" id="4135107at2759"/>
<feature type="domain" description="UBC core" evidence="2">
    <location>
        <begin position="850"/>
        <end position="996"/>
    </location>
</feature>
<dbReference type="InterPro" id="IPR000608">
    <property type="entry name" value="UBC"/>
</dbReference>
<dbReference type="PANTHER" id="PTHR24067">
    <property type="entry name" value="UBIQUITIN-CONJUGATING ENZYME E2"/>
    <property type="match status" value="1"/>
</dbReference>
<comment type="caution">
    <text evidence="4">The sequence shown here is derived from an EMBL/GenBank/DDBJ whole genome shotgun (WGS) entry which is preliminary data.</text>
</comment>
<dbReference type="SMART" id="SM00212">
    <property type="entry name" value="UBCc"/>
    <property type="match status" value="1"/>
</dbReference>
<dbReference type="InterPro" id="IPR002035">
    <property type="entry name" value="VWF_A"/>
</dbReference>
<feature type="domain" description="VWFA" evidence="3">
    <location>
        <begin position="551"/>
        <end position="742"/>
    </location>
</feature>
<dbReference type="PROSITE" id="PS50234">
    <property type="entry name" value="VWFA"/>
    <property type="match status" value="1"/>
</dbReference>
<evidence type="ECO:0000313" key="4">
    <source>
        <dbReference type="EMBL" id="OXV08627.1"/>
    </source>
</evidence>
<dbReference type="EMBL" id="NPHW01003982">
    <property type="protein sequence ID" value="OXV08627.1"/>
    <property type="molecule type" value="Genomic_DNA"/>
</dbReference>
<dbReference type="Pfam" id="PF00179">
    <property type="entry name" value="UQ_con"/>
    <property type="match status" value="1"/>
</dbReference>
<dbReference type="PROSITE" id="PS50127">
    <property type="entry name" value="UBC_2"/>
    <property type="match status" value="1"/>
</dbReference>
<proteinExistence type="predicted"/>
<evidence type="ECO:0000259" key="2">
    <source>
        <dbReference type="PROSITE" id="PS50127"/>
    </source>
</evidence>
<dbReference type="Proteomes" id="UP000243515">
    <property type="component" value="Unassembled WGS sequence"/>
</dbReference>
<dbReference type="SMART" id="SM00327">
    <property type="entry name" value="VWA"/>
    <property type="match status" value="1"/>
</dbReference>
<evidence type="ECO:0000259" key="3">
    <source>
        <dbReference type="PROSITE" id="PS50234"/>
    </source>
</evidence>
<dbReference type="AlphaFoldDB" id="A0A232LXT7"/>